<dbReference type="CDD" id="cd18012">
    <property type="entry name" value="DEXQc_arch_SWI2_SNF2"/>
    <property type="match status" value="1"/>
</dbReference>
<name>A0A9X3XKI9_9CLOT</name>
<dbReference type="GO" id="GO:0005524">
    <property type="term" value="F:ATP binding"/>
    <property type="evidence" value="ECO:0007669"/>
    <property type="project" value="InterPro"/>
</dbReference>
<dbReference type="Pfam" id="PF00271">
    <property type="entry name" value="Helicase_C"/>
    <property type="match status" value="1"/>
</dbReference>
<dbReference type="InterPro" id="IPR027417">
    <property type="entry name" value="P-loop_NTPase"/>
</dbReference>
<comment type="caution">
    <text evidence="6">The sequence shown here is derived from an EMBL/GenBank/DDBJ whole genome shotgun (WGS) entry which is preliminary data.</text>
</comment>
<keyword evidence="2" id="KW-0863">Zinc-finger</keyword>
<gene>
    <name evidence="6" type="ORF">NE398_00730</name>
</gene>
<dbReference type="PANTHER" id="PTHR10799">
    <property type="entry name" value="SNF2/RAD54 HELICASE FAMILY"/>
    <property type="match status" value="1"/>
</dbReference>
<dbReference type="PROSITE" id="PS51194">
    <property type="entry name" value="HELICASE_CTER"/>
    <property type="match status" value="1"/>
</dbReference>
<keyword evidence="2" id="KW-0479">Metal-binding</keyword>
<dbReference type="GO" id="GO:0008270">
    <property type="term" value="F:zinc ion binding"/>
    <property type="evidence" value="ECO:0007669"/>
    <property type="project" value="UniProtKB-KW"/>
</dbReference>
<dbReference type="InterPro" id="IPR000330">
    <property type="entry name" value="SNF2_N"/>
</dbReference>
<accession>A0A9X3XKI9</accession>
<feature type="domain" description="SWIM-type" evidence="3">
    <location>
        <begin position="56"/>
        <end position="101"/>
    </location>
</feature>
<dbReference type="Pfam" id="PF00176">
    <property type="entry name" value="SNF2-rel_dom"/>
    <property type="match status" value="1"/>
</dbReference>
<reference evidence="6" key="1">
    <citation type="submission" date="2022-05" db="EMBL/GenBank/DDBJ databases">
        <title>Draft genome sequence of Clostridium tertium strain CP3 isolated from Peru.</title>
        <authorList>
            <person name="Hurtado R."/>
            <person name="Lima L."/>
            <person name="Sousa T."/>
            <person name="Jaiswal A.K."/>
            <person name="Tiwari S."/>
            <person name="Maturrano L."/>
            <person name="Brenig B."/>
            <person name="Azevedo V."/>
        </authorList>
    </citation>
    <scope>NUCLEOTIDE SEQUENCE</scope>
    <source>
        <strain evidence="6">CP3</strain>
    </source>
</reference>
<evidence type="ECO:0000259" key="4">
    <source>
        <dbReference type="PROSITE" id="PS51192"/>
    </source>
</evidence>
<dbReference type="InterPro" id="IPR013663">
    <property type="entry name" value="Helicase_SWF/SNF/SWI_bac"/>
</dbReference>
<sequence>MNLKAMMDSVLKLSSSISKNNGIAFFKKGLVSKVVSKKINDTYHIYGRVLENKDEYSTHLKFDSNNKIIDTKCSCNQFEENSKEMKNYFCSHLVATMYRFYYSILNNKENIKKEKSEINKRILKLDIKIKQVKVNKNEEYHLEFRSGEENTIAVEALGKFLFDENNKFNENDTLIIDFFKAKFKENKSRIVDSRSFVLYKNEIRSFLKLVDNNKSIVLTYDYMNYNSTIYKEDMPLIFTLKKKGEALIVNPQKKNTTPIDDKKEVWIYDKKIYLPTEKQLKYYKAIYDKLEQKGSLIYKNTENNLKKLLFILGEISKDIIIDETVKFEINKVNIPRFYIEKENENIYCSIDINYANSLDGLKDSRAKEKIEMELERYKFIKHKDKFIFTGNDEDKYILLSEGINKLNQIGIVTLSNEFGEIKLIKSNDILSEIEEIDDYYKFDYKIDGVDYNEIAEIMERIKNGSSFYKTRENNFLDLKDMEVVEFFKTIEELNLFNNVYKEEIYVDKFNLLHLENKIKNKRIPFITGGEKINELIDNLKNKEEKHDVPKDLNAKLRDYQIKGYNWLKSIENLGFGGILADDMGLGKTIQTITLLLSNKNKKSLIITPTSVVYNWKSEFEKFADTLNVGVIHGSVSERNKVKDEYKEYDVLLTTYGTLRSDYQWYEDKKFDFCIIDEAQNIKNKKSKISELVKSIKANCKLALTGTPIENNLLELWSIFDFIMPGYLYNEERFKGKFLSGDDESLKELKELISPFILRRLKEDVLDELPYKIEKEYLIPMTFSQKQIYNSYMKEVKKKIKENKKIKDNKIVILSYLTKLRQLCLDPSLLIDDFKEESAKIKAVKEIIKETIDSNKKIIIFSQFTSVLKKIGNKLEEDDINYLYLDGSIKAKERINLVDEFNNRDKNIFLISLKAGGVGLNLTSASVVVHFDPWWNPAVQDQATDRAHRIGQKNIVEVIKLISKDTIEEKIIKLQEEKKELISKIIDGDALSGETLNTITEEELLKLFS</sequence>
<protein>
    <submittedName>
        <fullName evidence="6">SNF2-related protein</fullName>
    </submittedName>
</protein>
<dbReference type="InterPro" id="IPR007527">
    <property type="entry name" value="Znf_SWIM"/>
</dbReference>
<dbReference type="SMART" id="SM00490">
    <property type="entry name" value="HELICc"/>
    <property type="match status" value="1"/>
</dbReference>
<dbReference type="InterPro" id="IPR049730">
    <property type="entry name" value="SNF2/RAD54-like_C"/>
</dbReference>
<evidence type="ECO:0000313" key="6">
    <source>
        <dbReference type="EMBL" id="MDC4238697.1"/>
    </source>
</evidence>
<dbReference type="GO" id="GO:0016787">
    <property type="term" value="F:hydrolase activity"/>
    <property type="evidence" value="ECO:0007669"/>
    <property type="project" value="UniProtKB-KW"/>
</dbReference>
<keyword evidence="1" id="KW-0378">Hydrolase</keyword>
<evidence type="ECO:0000259" key="3">
    <source>
        <dbReference type="PROSITE" id="PS50966"/>
    </source>
</evidence>
<dbReference type="AlphaFoldDB" id="A0A9X3XKI9"/>
<dbReference type="InterPro" id="IPR014001">
    <property type="entry name" value="Helicase_ATP-bd"/>
</dbReference>
<dbReference type="RefSeq" id="WP_008680291.1">
    <property type="nucleotide sequence ID" value="NZ_CABKOG010000003.1"/>
</dbReference>
<dbReference type="Gene3D" id="3.40.50.300">
    <property type="entry name" value="P-loop containing nucleotide triphosphate hydrolases"/>
    <property type="match status" value="1"/>
</dbReference>
<keyword evidence="7" id="KW-1185">Reference proteome</keyword>
<dbReference type="SUPFAM" id="SSF52540">
    <property type="entry name" value="P-loop containing nucleoside triphosphate hydrolases"/>
    <property type="match status" value="2"/>
</dbReference>
<evidence type="ECO:0000256" key="1">
    <source>
        <dbReference type="ARBA" id="ARBA00022801"/>
    </source>
</evidence>
<organism evidence="6 7">
    <name type="scientific">Clostridium tertium</name>
    <dbReference type="NCBI Taxonomy" id="1559"/>
    <lineage>
        <taxon>Bacteria</taxon>
        <taxon>Bacillati</taxon>
        <taxon>Bacillota</taxon>
        <taxon>Clostridia</taxon>
        <taxon>Eubacteriales</taxon>
        <taxon>Clostridiaceae</taxon>
        <taxon>Clostridium</taxon>
    </lineage>
</organism>
<feature type="domain" description="Helicase C-terminal" evidence="5">
    <location>
        <begin position="842"/>
        <end position="996"/>
    </location>
</feature>
<proteinExistence type="predicted"/>
<dbReference type="CDD" id="cd18793">
    <property type="entry name" value="SF2_C_SNF"/>
    <property type="match status" value="1"/>
</dbReference>
<evidence type="ECO:0000313" key="7">
    <source>
        <dbReference type="Proteomes" id="UP001141183"/>
    </source>
</evidence>
<dbReference type="FunFam" id="3.40.50.10810:FF:000054">
    <property type="entry name" value="Helicase, Snf2 family"/>
    <property type="match status" value="1"/>
</dbReference>
<evidence type="ECO:0000256" key="2">
    <source>
        <dbReference type="PROSITE-ProRule" id="PRU00325"/>
    </source>
</evidence>
<dbReference type="Proteomes" id="UP001141183">
    <property type="component" value="Unassembled WGS sequence"/>
</dbReference>
<dbReference type="PROSITE" id="PS51192">
    <property type="entry name" value="HELICASE_ATP_BIND_1"/>
    <property type="match status" value="1"/>
</dbReference>
<dbReference type="InterPro" id="IPR001650">
    <property type="entry name" value="Helicase_C-like"/>
</dbReference>
<dbReference type="InterPro" id="IPR038718">
    <property type="entry name" value="SNF2-like_sf"/>
</dbReference>
<dbReference type="PROSITE" id="PS50966">
    <property type="entry name" value="ZF_SWIM"/>
    <property type="match status" value="1"/>
</dbReference>
<dbReference type="Gene3D" id="3.40.50.10810">
    <property type="entry name" value="Tandem AAA-ATPase domain"/>
    <property type="match status" value="1"/>
</dbReference>
<evidence type="ECO:0000259" key="5">
    <source>
        <dbReference type="PROSITE" id="PS51194"/>
    </source>
</evidence>
<dbReference type="EMBL" id="JAMRYU010000001">
    <property type="protein sequence ID" value="MDC4238697.1"/>
    <property type="molecule type" value="Genomic_DNA"/>
</dbReference>
<keyword evidence="2" id="KW-0862">Zinc</keyword>
<dbReference type="SMART" id="SM00487">
    <property type="entry name" value="DEXDc"/>
    <property type="match status" value="1"/>
</dbReference>
<dbReference type="Pfam" id="PF08455">
    <property type="entry name" value="SNF2_assoc"/>
    <property type="match status" value="1"/>
</dbReference>
<feature type="domain" description="Helicase ATP-binding" evidence="4">
    <location>
        <begin position="568"/>
        <end position="725"/>
    </location>
</feature>